<dbReference type="AlphaFoldDB" id="A0A268RZS8"/>
<dbReference type="RefSeq" id="WP_095318884.1">
    <property type="nucleotide sequence ID" value="NZ_NPBS01000062.1"/>
</dbReference>
<protein>
    <recommendedName>
        <fullName evidence="1">DUF6792 domain-containing protein</fullName>
    </recommendedName>
</protein>
<reference evidence="2 3" key="1">
    <citation type="submission" date="2017-07" db="EMBL/GenBank/DDBJ databases">
        <title>Isolation and whole genome analysis of endospore-forming bacteria from heroin.</title>
        <authorList>
            <person name="Kalinowski J."/>
            <person name="Ahrens B."/>
            <person name="Al-Dilaimi A."/>
            <person name="Winkler A."/>
            <person name="Wibberg D."/>
            <person name="Schleenbecker U."/>
            <person name="Ruckert C."/>
            <person name="Wolfel R."/>
            <person name="Grass G."/>
        </authorList>
    </citation>
    <scope>NUCLEOTIDE SEQUENCE [LARGE SCALE GENOMIC DNA]</scope>
    <source>
        <strain evidence="2 3">7523-2</strain>
    </source>
</reference>
<dbReference type="EMBL" id="NPBS01000062">
    <property type="protein sequence ID" value="PAF25754.1"/>
    <property type="molecule type" value="Genomic_DNA"/>
</dbReference>
<sequence length="415" mass="46111">MGFEDNTRNAITALQYESGEPLDIDSLKKVLDSYNITNIDYNDITIYKSSGENIDSPIGNESGFDGAAIHHYNEEKGINDVYYIFRGTEVDLDAPEDVVYDAFGVVAGVSDAQIKHAQRFYKTVETDIAQKTNGNEITRYGDGHSLGGHLIVSVALIEKNFDDVRGLNDAPVNLKQLVDLDRQFSSYIQRKTNTDNISSIPQEELVLLARDFYATEANAISHTRVKGEPLYAQSIPYTFYPGAAIHYLGDMETPEFPDVLTPRTPWPGLTEVFSRPPMFGTFVSLGLGINADLDRVAYNANINHLLQFVTIIGEEMTVAELSELIGKAKDNPWAALSDMPESVKERLKEEVGLGHIVGGLWALKNTAVYEKVLAVINAKEQFDLHSIGTLIELYDQPGQQRVTYRLEPGTDTHIL</sequence>
<evidence type="ECO:0000313" key="2">
    <source>
        <dbReference type="EMBL" id="PAF25754.1"/>
    </source>
</evidence>
<dbReference type="Pfam" id="PF20591">
    <property type="entry name" value="DUF6792"/>
    <property type="match status" value="1"/>
</dbReference>
<feature type="domain" description="DUF6792" evidence="1">
    <location>
        <begin position="41"/>
        <end position="231"/>
    </location>
</feature>
<gene>
    <name evidence="2" type="ORF">CHH61_11920</name>
</gene>
<comment type="caution">
    <text evidence="2">The sequence shown here is derived from an EMBL/GenBank/DDBJ whole genome shotgun (WGS) entry which is preliminary data.</text>
</comment>
<feature type="non-terminal residue" evidence="2">
    <location>
        <position position="415"/>
    </location>
</feature>
<proteinExistence type="predicted"/>
<accession>A0A268RZS8</accession>
<dbReference type="InterPro" id="IPR046742">
    <property type="entry name" value="DUF6792"/>
</dbReference>
<dbReference type="Proteomes" id="UP000216133">
    <property type="component" value="Unassembled WGS sequence"/>
</dbReference>
<name>A0A268RZS8_SHOCL</name>
<evidence type="ECO:0000259" key="1">
    <source>
        <dbReference type="Pfam" id="PF20591"/>
    </source>
</evidence>
<evidence type="ECO:0000313" key="3">
    <source>
        <dbReference type="Proteomes" id="UP000216133"/>
    </source>
</evidence>
<organism evidence="2 3">
    <name type="scientific">Shouchella clausii</name>
    <name type="common">Alkalihalobacillus clausii</name>
    <dbReference type="NCBI Taxonomy" id="79880"/>
    <lineage>
        <taxon>Bacteria</taxon>
        <taxon>Bacillati</taxon>
        <taxon>Bacillota</taxon>
        <taxon>Bacilli</taxon>
        <taxon>Bacillales</taxon>
        <taxon>Bacillaceae</taxon>
        <taxon>Shouchella</taxon>
    </lineage>
</organism>